<evidence type="ECO:0000256" key="1">
    <source>
        <dbReference type="SAM" id="Phobius"/>
    </source>
</evidence>
<proteinExistence type="predicted"/>
<dbReference type="Pfam" id="PF03372">
    <property type="entry name" value="Exo_endo_phos"/>
    <property type="match status" value="1"/>
</dbReference>
<evidence type="ECO:0000313" key="5">
    <source>
        <dbReference type="EMBL" id="VNQ14480.1"/>
    </source>
</evidence>
<dbReference type="AlphaFoldDB" id="A0A4F6SRD9"/>
<keyword evidence="4" id="KW-0269">Exonuclease</keyword>
<keyword evidence="4" id="KW-0255">Endonuclease</keyword>
<feature type="domain" description="Endonuclease/exonuclease/phosphatase" evidence="2">
    <location>
        <begin position="108"/>
        <end position="324"/>
    </location>
</feature>
<organism evidence="4">
    <name type="scientific">Streptococcus pneumoniae</name>
    <dbReference type="NCBI Taxonomy" id="1313"/>
    <lineage>
        <taxon>Bacteria</taxon>
        <taxon>Bacillati</taxon>
        <taxon>Bacillota</taxon>
        <taxon>Bacilli</taxon>
        <taxon>Lactobacillales</taxon>
        <taxon>Streptococcaceae</taxon>
        <taxon>Streptococcus</taxon>
    </lineage>
</organism>
<keyword evidence="4" id="KW-0378">Hydrolase</keyword>
<keyword evidence="4" id="KW-0540">Nuclease</keyword>
<feature type="transmembrane region" description="Helical" evidence="1">
    <location>
        <begin position="72"/>
        <end position="90"/>
    </location>
</feature>
<reference evidence="4" key="1">
    <citation type="submission" date="2019-04" db="EMBL/GenBank/DDBJ databases">
        <authorList>
            <consortium name="Pathogen Informatics"/>
        </authorList>
    </citation>
    <scope>NUCLEOTIDE SEQUENCE</scope>
    <source>
        <strain evidence="4">GPSC40</strain>
    </source>
</reference>
<dbReference type="EMBL" id="CAATGM010000008">
    <property type="protein sequence ID" value="VNP54639.1"/>
    <property type="molecule type" value="Genomic_DNA"/>
</dbReference>
<dbReference type="GO" id="GO:0004519">
    <property type="term" value="F:endonuclease activity"/>
    <property type="evidence" value="ECO:0007669"/>
    <property type="project" value="UniProtKB-KW"/>
</dbReference>
<protein>
    <submittedName>
        <fullName evidence="4">Endonuclease/exonuclease/phosphatase family</fullName>
    </submittedName>
</protein>
<sequence>MIKTFLSALSVILFSIPIITYSFFPSSNLNIWLSTQPILAQIYAFPLATATMAAILSFVFFFLSFYKKNKQIRFYSGILLLLSLILLLFGTDKTLSSASNKTKTLKLVTWNVANQIEAQHIERIFSHFDADMAIFPELATNIRGEQENQRIKLLFHQVGLSMANYDIFTSPPTNSGIAPVTVIVKKSYGFYTEAKTFHTTRFGTIVLHSRKQNIPDIIALHTAPPLPGLMEIWKQDLNIIHNQLASKYPKAIIAGDFNATMRHGALAKISSHRDALNALPPFERGTWNSQSPKLFNATIDHILLPKNHYYVRDLDIVSFQNSDHRSPIIHPKSKNHPESLP</sequence>
<dbReference type="GO" id="GO:0004527">
    <property type="term" value="F:exonuclease activity"/>
    <property type="evidence" value="ECO:0007669"/>
    <property type="project" value="UniProtKB-KW"/>
</dbReference>
<evidence type="ECO:0000313" key="3">
    <source>
        <dbReference type="EMBL" id="VNP23398.1"/>
    </source>
</evidence>
<dbReference type="RefSeq" id="WP_044793781.1">
    <property type="nucleotide sequence ID" value="NZ_CDPZ01000104.1"/>
</dbReference>
<dbReference type="EMBL" id="CAATFZ010000007">
    <property type="protein sequence ID" value="VNP23398.1"/>
    <property type="molecule type" value="Genomic_DNA"/>
</dbReference>
<keyword evidence="1" id="KW-0472">Membrane</keyword>
<evidence type="ECO:0000259" key="2">
    <source>
        <dbReference type="Pfam" id="PF03372"/>
    </source>
</evidence>
<feature type="transmembrane region" description="Helical" evidence="1">
    <location>
        <begin position="5"/>
        <end position="24"/>
    </location>
</feature>
<keyword evidence="1" id="KW-1133">Transmembrane helix</keyword>
<dbReference type="InterPro" id="IPR005135">
    <property type="entry name" value="Endo/exonuclease/phosphatase"/>
</dbReference>
<dbReference type="EMBL" id="CAATHO010000007">
    <property type="protein sequence ID" value="VNQ14480.1"/>
    <property type="molecule type" value="Genomic_DNA"/>
</dbReference>
<feature type="transmembrane region" description="Helical" evidence="1">
    <location>
        <begin position="44"/>
        <end position="65"/>
    </location>
</feature>
<gene>
    <name evidence="3" type="ORF">SAMEA2696412_00967</name>
    <name evidence="4" type="ORF">SAMEA3309551_01294</name>
    <name evidence="5" type="ORF">SAMEA3309557_01086</name>
</gene>
<dbReference type="InterPro" id="IPR036691">
    <property type="entry name" value="Endo/exonu/phosph_ase_sf"/>
</dbReference>
<name>A0A4F6SRD9_STREE</name>
<accession>A0A4F6SRD9</accession>
<dbReference type="Gene3D" id="3.60.10.10">
    <property type="entry name" value="Endonuclease/exonuclease/phosphatase"/>
    <property type="match status" value="1"/>
</dbReference>
<evidence type="ECO:0000313" key="4">
    <source>
        <dbReference type="EMBL" id="VNP54639.1"/>
    </source>
</evidence>
<keyword evidence="1" id="KW-0812">Transmembrane</keyword>
<dbReference type="SUPFAM" id="SSF56219">
    <property type="entry name" value="DNase I-like"/>
    <property type="match status" value="1"/>
</dbReference>